<evidence type="ECO:0000313" key="4">
    <source>
        <dbReference type="Proteomes" id="UP000477680"/>
    </source>
</evidence>
<dbReference type="RefSeq" id="WP_163494167.1">
    <property type="nucleotide sequence ID" value="NZ_CP048711.1"/>
</dbReference>
<feature type="signal peptide" evidence="1">
    <location>
        <begin position="1"/>
        <end position="19"/>
    </location>
</feature>
<keyword evidence="4" id="KW-1185">Reference proteome</keyword>
<keyword evidence="3" id="KW-0378">Hydrolase</keyword>
<name>A0A6C0TZ36_9GAMM</name>
<dbReference type="KEGG" id="kim:G3T16_05455"/>
<sequence>MRFLQLPRTIVCGVAAALASQLALSQALELEDGQATLILTNGSIYTVDGQAEAMAIGAKGVILAVGASDLVSQFKGEGTEVRDLQGDTVLPGFHEMHVHPMMAGLRENACKFAQGSSLQQVLDKVAQCVEAAEPGEWITGGQWDAPTLGGIPHRELLDRVAPNNPVILTDTSGHSDWVNTMALEQAGISRDTPDPPGGVIERDSNGDPTGVTRENAQQLIADLVPPPNLAQRKAAVRWSLDTMLAGGITSFVSATTGEAEAEAFAALADDGDLKQRVRLCLGGRREDPKDVESLIQRRQLYARERLSPDCVKLYLDGVPTDSHTGAMLEPYADIVEGRDDEASRKGILMYSDEDVKKVVTDFDVQGLTVKFHAAGDAAVRRGLDAIAAAREANGFSGLLHNVGHCTFVSEEDLPRARAMGATYEVSPYLWAPSPINDSIIAAVGPERIERVWPVRDMIDAGALVVPGSDWSVVPAVNPWIGVETLVTRETLGGGESFGKGQAITVDEALAMYTVNAARQMGHDDRVGRIAPGMIADLVVVNQDPHKVPAQKLHETVVKATIINGEIVYEAGP</sequence>
<dbReference type="InterPro" id="IPR033932">
    <property type="entry name" value="YtcJ-like"/>
</dbReference>
<dbReference type="GO" id="GO:0016810">
    <property type="term" value="F:hydrolase activity, acting on carbon-nitrogen (but not peptide) bonds"/>
    <property type="evidence" value="ECO:0007669"/>
    <property type="project" value="InterPro"/>
</dbReference>
<reference evidence="3 4" key="1">
    <citation type="submission" date="2020-02" db="EMBL/GenBank/DDBJ databases">
        <title>Genome sequencing for Kineobactrum sp. M2.</title>
        <authorList>
            <person name="Park S.-J."/>
        </authorList>
    </citation>
    <scope>NUCLEOTIDE SEQUENCE [LARGE SCALE GENOMIC DNA]</scope>
    <source>
        <strain evidence="3 4">M2</strain>
    </source>
</reference>
<dbReference type="SUPFAM" id="SSF51556">
    <property type="entry name" value="Metallo-dependent hydrolases"/>
    <property type="match status" value="1"/>
</dbReference>
<dbReference type="AlphaFoldDB" id="A0A6C0TZ36"/>
<dbReference type="SUPFAM" id="SSF51338">
    <property type="entry name" value="Composite domain of metallo-dependent hydrolases"/>
    <property type="match status" value="1"/>
</dbReference>
<dbReference type="InterPro" id="IPR032466">
    <property type="entry name" value="Metal_Hydrolase"/>
</dbReference>
<feature type="domain" description="Amidohydrolase 3" evidence="2">
    <location>
        <begin position="80"/>
        <end position="568"/>
    </location>
</feature>
<accession>A0A6C0TZ36</accession>
<dbReference type="Gene3D" id="3.20.20.140">
    <property type="entry name" value="Metal-dependent hydrolases"/>
    <property type="match status" value="1"/>
</dbReference>
<dbReference type="PANTHER" id="PTHR22642">
    <property type="entry name" value="IMIDAZOLONEPROPIONASE"/>
    <property type="match status" value="1"/>
</dbReference>
<dbReference type="Proteomes" id="UP000477680">
    <property type="component" value="Chromosome"/>
</dbReference>
<protein>
    <submittedName>
        <fullName evidence="3">Amidohydrolase family protein</fullName>
    </submittedName>
</protein>
<gene>
    <name evidence="3" type="ORF">G3T16_05455</name>
</gene>
<dbReference type="InterPro" id="IPR013108">
    <property type="entry name" value="Amidohydro_3"/>
</dbReference>
<dbReference type="Gene3D" id="3.10.310.70">
    <property type="match status" value="1"/>
</dbReference>
<dbReference type="CDD" id="cd01300">
    <property type="entry name" value="YtcJ_like"/>
    <property type="match status" value="1"/>
</dbReference>
<evidence type="ECO:0000259" key="2">
    <source>
        <dbReference type="Pfam" id="PF07969"/>
    </source>
</evidence>
<dbReference type="PANTHER" id="PTHR22642:SF2">
    <property type="entry name" value="PROTEIN LONG AFTER FAR-RED 3"/>
    <property type="match status" value="1"/>
</dbReference>
<keyword evidence="1" id="KW-0732">Signal</keyword>
<dbReference type="EMBL" id="CP048711">
    <property type="protein sequence ID" value="QIB64918.1"/>
    <property type="molecule type" value="Genomic_DNA"/>
</dbReference>
<feature type="chain" id="PRO_5025533128" evidence="1">
    <location>
        <begin position="20"/>
        <end position="572"/>
    </location>
</feature>
<dbReference type="InterPro" id="IPR011059">
    <property type="entry name" value="Metal-dep_hydrolase_composite"/>
</dbReference>
<proteinExistence type="predicted"/>
<organism evidence="3 4">
    <name type="scientific">Kineobactrum salinum</name>
    <dbReference type="NCBI Taxonomy" id="2708301"/>
    <lineage>
        <taxon>Bacteria</taxon>
        <taxon>Pseudomonadati</taxon>
        <taxon>Pseudomonadota</taxon>
        <taxon>Gammaproteobacteria</taxon>
        <taxon>Cellvibrionales</taxon>
        <taxon>Halieaceae</taxon>
        <taxon>Kineobactrum</taxon>
    </lineage>
</organism>
<dbReference type="Gene3D" id="2.30.40.10">
    <property type="entry name" value="Urease, subunit C, domain 1"/>
    <property type="match status" value="1"/>
</dbReference>
<evidence type="ECO:0000313" key="3">
    <source>
        <dbReference type="EMBL" id="QIB64918.1"/>
    </source>
</evidence>
<evidence type="ECO:0000256" key="1">
    <source>
        <dbReference type="SAM" id="SignalP"/>
    </source>
</evidence>
<dbReference type="Pfam" id="PF07969">
    <property type="entry name" value="Amidohydro_3"/>
    <property type="match status" value="1"/>
</dbReference>